<feature type="non-terminal residue" evidence="1">
    <location>
        <position position="1"/>
    </location>
</feature>
<gene>
    <name evidence="1" type="ORF">DMN91_001512</name>
</gene>
<dbReference type="Proteomes" id="UP000279307">
    <property type="component" value="Chromosome 2"/>
</dbReference>
<protein>
    <submittedName>
        <fullName evidence="1">Uncharacterized protein</fullName>
    </submittedName>
</protein>
<reference evidence="1" key="2">
    <citation type="submission" date="2018-07" db="EMBL/GenBank/DDBJ databases">
        <authorList>
            <person name="Mckenzie S.K."/>
            <person name="Kronauer D.J.C."/>
        </authorList>
    </citation>
    <scope>NUCLEOTIDE SEQUENCE</scope>
    <source>
        <strain evidence="1">Clonal line C1</strain>
    </source>
</reference>
<reference evidence="1" key="1">
    <citation type="journal article" date="2018" name="Genome Res.">
        <title>The genomic architecture and molecular evolution of ant odorant receptors.</title>
        <authorList>
            <person name="McKenzie S.K."/>
            <person name="Kronauer D.J.C."/>
        </authorList>
    </citation>
    <scope>NUCLEOTIDE SEQUENCE [LARGE SCALE GENOMIC DNA]</scope>
    <source>
        <strain evidence="1">Clonal line C1</strain>
    </source>
</reference>
<organism evidence="1">
    <name type="scientific">Ooceraea biroi</name>
    <name type="common">Clonal raider ant</name>
    <name type="synonym">Cerapachys biroi</name>
    <dbReference type="NCBI Taxonomy" id="2015173"/>
    <lineage>
        <taxon>Eukaryota</taxon>
        <taxon>Metazoa</taxon>
        <taxon>Ecdysozoa</taxon>
        <taxon>Arthropoda</taxon>
        <taxon>Hexapoda</taxon>
        <taxon>Insecta</taxon>
        <taxon>Pterygota</taxon>
        <taxon>Neoptera</taxon>
        <taxon>Endopterygota</taxon>
        <taxon>Hymenoptera</taxon>
        <taxon>Apocrita</taxon>
        <taxon>Aculeata</taxon>
        <taxon>Formicoidea</taxon>
        <taxon>Formicidae</taxon>
        <taxon>Dorylinae</taxon>
        <taxon>Ooceraea</taxon>
    </lineage>
</organism>
<sequence length="100" mass="11331">KFVHVCVRMVKFYARTMKIRKQEIVRVGIIGEGVLGILLQTPDVLSINVATLTNLKNRLMTMLIVPLVRDVLQSKLRVQNLLCLCLMTKVYLRLGYAGST</sequence>
<comment type="caution">
    <text evidence="1">The sequence shown here is derived from an EMBL/GenBank/DDBJ whole genome shotgun (WGS) entry which is preliminary data.</text>
</comment>
<evidence type="ECO:0000313" key="1">
    <source>
        <dbReference type="EMBL" id="RLU25356.1"/>
    </source>
</evidence>
<dbReference type="EMBL" id="QOIP01000002">
    <property type="protein sequence ID" value="RLU25356.1"/>
    <property type="molecule type" value="Genomic_DNA"/>
</dbReference>
<proteinExistence type="predicted"/>
<dbReference type="AlphaFoldDB" id="A0A3L8DYC8"/>
<accession>A0A3L8DYC8</accession>
<name>A0A3L8DYC8_OOCBI</name>